<sequence>MNTTSKLLYIGLLIGCVLPWLKTPLHHQSGIWLGFASESPLSYSSLTFFLVLLIGVMIISVRVPKLFPVVGWLTIGICLYFYINISCNHRHDLVRDITFDREQLDRIYTYYSLVGDKQNTENPLDQNYLSDNLVIVSVDQSPYLLVQSLNLVGEALSYGWYVIFFCGIFLIKLSWRAEHFLKWRWLPIPIIFVTLGVISVKAIITEIYLTRAQISFDNRNANRTLEYLHQATRWDSNLTMLPAFMRLSGNANRWLKDQGAATYYFAEGTASLQKGQYAKAMADYQDAVRFGLQKEVIDNIMADACWQSGKESSINKLWVRAQRDWKNMSFYPGGEDAFLYLSTTHMRIGGEINTQYALQDAEVVLEKYQNRLILADTYVTMGTSLDKQGEIAESRHMFHKSVQTFSLPKVINFRAQKAMTGM</sequence>
<dbReference type="EMBL" id="JBHPBY010000189">
    <property type="protein sequence ID" value="MFC1851445.1"/>
    <property type="molecule type" value="Genomic_DNA"/>
</dbReference>
<feature type="transmembrane region" description="Helical" evidence="1">
    <location>
        <begin position="185"/>
        <end position="204"/>
    </location>
</feature>
<protein>
    <recommendedName>
        <fullName evidence="4">Tetratricopeptide repeat protein</fullName>
    </recommendedName>
</protein>
<dbReference type="Gene3D" id="1.25.40.10">
    <property type="entry name" value="Tetratricopeptide repeat domain"/>
    <property type="match status" value="1"/>
</dbReference>
<feature type="transmembrane region" description="Helical" evidence="1">
    <location>
        <begin position="155"/>
        <end position="173"/>
    </location>
</feature>
<organism evidence="2 3">
    <name type="scientific">candidate division CSSED10-310 bacterium</name>
    <dbReference type="NCBI Taxonomy" id="2855610"/>
    <lineage>
        <taxon>Bacteria</taxon>
        <taxon>Bacteria division CSSED10-310</taxon>
    </lineage>
</organism>
<name>A0ABV6YZ18_UNCC1</name>
<dbReference type="SUPFAM" id="SSF48452">
    <property type="entry name" value="TPR-like"/>
    <property type="match status" value="1"/>
</dbReference>
<gene>
    <name evidence="2" type="ORF">ACFL27_14715</name>
</gene>
<keyword evidence="1" id="KW-0812">Transmembrane</keyword>
<dbReference type="Proteomes" id="UP001594351">
    <property type="component" value="Unassembled WGS sequence"/>
</dbReference>
<evidence type="ECO:0000313" key="3">
    <source>
        <dbReference type="Proteomes" id="UP001594351"/>
    </source>
</evidence>
<proteinExistence type="predicted"/>
<feature type="transmembrane region" description="Helical" evidence="1">
    <location>
        <begin position="66"/>
        <end position="83"/>
    </location>
</feature>
<keyword evidence="1" id="KW-0472">Membrane</keyword>
<comment type="caution">
    <text evidence="2">The sequence shown here is derived from an EMBL/GenBank/DDBJ whole genome shotgun (WGS) entry which is preliminary data.</text>
</comment>
<evidence type="ECO:0008006" key="4">
    <source>
        <dbReference type="Google" id="ProtNLM"/>
    </source>
</evidence>
<reference evidence="2 3" key="1">
    <citation type="submission" date="2024-09" db="EMBL/GenBank/DDBJ databases">
        <title>Laminarin stimulates single cell rates of sulfate reduction while oxygen inhibits transcriptomic activity in coastal marine sediment.</title>
        <authorList>
            <person name="Lindsay M."/>
            <person name="Orcutt B."/>
            <person name="Emerson D."/>
            <person name="Stepanauskas R."/>
            <person name="D'Angelo T."/>
        </authorList>
    </citation>
    <scope>NUCLEOTIDE SEQUENCE [LARGE SCALE GENOMIC DNA]</scope>
    <source>
        <strain evidence="2">SAG AM-311-K15</strain>
    </source>
</reference>
<feature type="transmembrane region" description="Helical" evidence="1">
    <location>
        <begin position="7"/>
        <end position="23"/>
    </location>
</feature>
<dbReference type="InterPro" id="IPR011990">
    <property type="entry name" value="TPR-like_helical_dom_sf"/>
</dbReference>
<evidence type="ECO:0000313" key="2">
    <source>
        <dbReference type="EMBL" id="MFC1851445.1"/>
    </source>
</evidence>
<evidence type="ECO:0000256" key="1">
    <source>
        <dbReference type="SAM" id="Phobius"/>
    </source>
</evidence>
<feature type="transmembrane region" description="Helical" evidence="1">
    <location>
        <begin position="43"/>
        <end position="59"/>
    </location>
</feature>
<keyword evidence="1" id="KW-1133">Transmembrane helix</keyword>
<accession>A0ABV6YZ18</accession>
<keyword evidence="3" id="KW-1185">Reference proteome</keyword>